<keyword evidence="5" id="KW-0597">Phosphoprotein</keyword>
<evidence type="ECO:0000256" key="15">
    <source>
        <dbReference type="RuleBase" id="RU362081"/>
    </source>
</evidence>
<dbReference type="GO" id="GO:0005886">
    <property type="term" value="C:plasma membrane"/>
    <property type="evidence" value="ECO:0007669"/>
    <property type="project" value="UniProtKB-SubCell"/>
</dbReference>
<dbReference type="Pfam" id="PF12156">
    <property type="entry name" value="ATPase-cat_bd"/>
    <property type="match status" value="1"/>
</dbReference>
<dbReference type="InterPro" id="IPR023299">
    <property type="entry name" value="ATPase_P-typ_cyto_dom_N"/>
</dbReference>
<dbReference type="InterPro" id="IPR036163">
    <property type="entry name" value="HMA_dom_sf"/>
</dbReference>
<dbReference type="InterPro" id="IPR018303">
    <property type="entry name" value="ATPase_P-typ_P_site"/>
</dbReference>
<keyword evidence="6 15" id="KW-0812">Transmembrane</keyword>
<feature type="transmembrane region" description="Helical" evidence="15">
    <location>
        <begin position="210"/>
        <end position="227"/>
    </location>
</feature>
<dbReference type="InterPro" id="IPR027256">
    <property type="entry name" value="P-typ_ATPase_IB"/>
</dbReference>
<dbReference type="SUPFAM" id="SSF55008">
    <property type="entry name" value="HMA, heavy metal-associated domain"/>
    <property type="match status" value="1"/>
</dbReference>
<dbReference type="Gene3D" id="3.30.70.100">
    <property type="match status" value="1"/>
</dbReference>
<feature type="transmembrane region" description="Helical" evidence="15">
    <location>
        <begin position="431"/>
        <end position="449"/>
    </location>
</feature>
<dbReference type="InterPro" id="IPR006121">
    <property type="entry name" value="HMA_dom"/>
</dbReference>
<dbReference type="NCBIfam" id="TIGR01512">
    <property type="entry name" value="ATPase-IB2_Cd"/>
    <property type="match status" value="1"/>
</dbReference>
<accession>A0A2S6MY63</accession>
<dbReference type="Pfam" id="PF00702">
    <property type="entry name" value="Hydrolase"/>
    <property type="match status" value="1"/>
</dbReference>
<dbReference type="InterPro" id="IPR001757">
    <property type="entry name" value="P_typ_ATPase"/>
</dbReference>
<dbReference type="SUPFAM" id="SSF56784">
    <property type="entry name" value="HAD-like"/>
    <property type="match status" value="1"/>
</dbReference>
<evidence type="ECO:0000259" key="16">
    <source>
        <dbReference type="PROSITE" id="PS50846"/>
    </source>
</evidence>
<evidence type="ECO:0000256" key="10">
    <source>
        <dbReference type="ARBA" id="ARBA00022842"/>
    </source>
</evidence>
<dbReference type="AlphaFoldDB" id="A0A2S6MY63"/>
<dbReference type="PANTHER" id="PTHR43520:SF5">
    <property type="entry name" value="CATION-TRANSPORTING P-TYPE ATPASE-RELATED"/>
    <property type="match status" value="1"/>
</dbReference>
<dbReference type="GO" id="GO:0043682">
    <property type="term" value="F:P-type divalent copper transporter activity"/>
    <property type="evidence" value="ECO:0007669"/>
    <property type="project" value="TreeGrafter"/>
</dbReference>
<keyword evidence="4 15" id="KW-1003">Cell membrane</keyword>
<dbReference type="SUPFAM" id="SSF81653">
    <property type="entry name" value="Calcium ATPase, transduction domain A"/>
    <property type="match status" value="1"/>
</dbReference>
<dbReference type="EMBL" id="NHRY01000260">
    <property type="protein sequence ID" value="PPQ27314.1"/>
    <property type="molecule type" value="Genomic_DNA"/>
</dbReference>
<evidence type="ECO:0000313" key="18">
    <source>
        <dbReference type="Proteomes" id="UP000239724"/>
    </source>
</evidence>
<comment type="subcellular location">
    <subcellularLocation>
        <location evidence="1">Cell membrane</location>
        <topology evidence="1">Multi-pass membrane protein</topology>
    </subcellularLocation>
</comment>
<dbReference type="PANTHER" id="PTHR43520">
    <property type="entry name" value="ATP7, ISOFORM B"/>
    <property type="match status" value="1"/>
</dbReference>
<dbReference type="GO" id="GO:0005507">
    <property type="term" value="F:copper ion binding"/>
    <property type="evidence" value="ECO:0007669"/>
    <property type="project" value="TreeGrafter"/>
</dbReference>
<dbReference type="InterPro" id="IPR008250">
    <property type="entry name" value="ATPase_P-typ_transduc_dom_A_sf"/>
</dbReference>
<evidence type="ECO:0000256" key="7">
    <source>
        <dbReference type="ARBA" id="ARBA00022723"/>
    </source>
</evidence>
<evidence type="ECO:0000256" key="8">
    <source>
        <dbReference type="ARBA" id="ARBA00022741"/>
    </source>
</evidence>
<dbReference type="InterPro" id="IPR021993">
    <property type="entry name" value="ATPase-cat-bd"/>
</dbReference>
<comment type="caution">
    <text evidence="17">The sequence shown here is derived from an EMBL/GenBank/DDBJ whole genome shotgun (WGS) entry which is preliminary data.</text>
</comment>
<feature type="transmembrane region" description="Helical" evidence="15">
    <location>
        <begin position="174"/>
        <end position="198"/>
    </location>
</feature>
<evidence type="ECO:0000313" key="17">
    <source>
        <dbReference type="EMBL" id="PPQ27314.1"/>
    </source>
</evidence>
<proteinExistence type="inferred from homology"/>
<keyword evidence="8 15" id="KW-0547">Nucleotide-binding</keyword>
<comment type="similarity">
    <text evidence="2 15">Belongs to the cation transport ATPase (P-type) (TC 3.A.3) family. Type IB subfamily.</text>
</comment>
<evidence type="ECO:0000256" key="13">
    <source>
        <dbReference type="ARBA" id="ARBA00023065"/>
    </source>
</evidence>
<evidence type="ECO:0000256" key="9">
    <source>
        <dbReference type="ARBA" id="ARBA00022840"/>
    </source>
</evidence>
<dbReference type="SUPFAM" id="SSF81665">
    <property type="entry name" value="Calcium ATPase, transmembrane domain M"/>
    <property type="match status" value="1"/>
</dbReference>
<evidence type="ECO:0000256" key="6">
    <source>
        <dbReference type="ARBA" id="ARBA00022692"/>
    </source>
</evidence>
<dbReference type="RefSeq" id="WP_104522044.1">
    <property type="nucleotide sequence ID" value="NZ_NHRY01000260.1"/>
</dbReference>
<dbReference type="Gene3D" id="3.40.50.1000">
    <property type="entry name" value="HAD superfamily/HAD-like"/>
    <property type="match status" value="1"/>
</dbReference>
<sequence length="791" mass="82902">MSTAVALPPGPAEATAAACAHCGLPVAAGRRFCCPGCEAAHGIIQGLGLGRYYQQRLEAAGSRALRPEPGERRDLARHIVDRPDGGHELTLAVDGVQCGACVWLIESVLAKQPDVEVGRVNMTTRRLRLAWRGAAGEADRLVGLIESLGYRLVPFDTAALNAARDETGRMLMRCLAVAGFAAGNVMFISIAIWAGQIGRFTEIGSATETMLHWVSALLAMPAVVYAGRPFFASAWAALRQRRTNMDVPVSIGVLLVTGMSLVETIKGGPHTYFDSAVTLLFFLLVGRVLDHRARGQARATAEQLLTLRMTDVAVLQPDGTVRRCAQEQVAQDDRVLVASGERIGVDGVVESGSAQLDASLVTGESLPVNAGPGTAVYAGTLNLGAPLTVRATATGGSTLLAECLRLIEAAEARRGRFVVLADRVARRYAPAVHLAALATFLWWFFVAAVPLEQALLTATSVLIITCPCALALAVPAVQVIATGRLFRRGMLLKSPTALERLAEVDTVVFDKTGTLTEPLPALDGTQDPAVLAEAAAMAACSRHPLARSLVAAAGRVAPASGVIEHAGQGLSRVTEAGEVRLGSRAFCGGSGEATGPELWLARPGLAPVRFGFDERLRPDAAQTLDRLRAMGMTLKLVSGDRPAQVERIAAALGITDWRAGCTPVEKVALVEGWGAEGRKVLMVGDGLNDSPALAAASVSASPSTAADVSQTVADLVFQGMKLGPVAVALRTARRARAAMRQNLALSIGYNVVMVPLAVGGLVTPWLAAVAMSSSSLLVMANSLRLHRSTDA</sequence>
<dbReference type="Gene3D" id="3.40.1110.10">
    <property type="entry name" value="Calcium-transporting ATPase, cytoplasmic domain N"/>
    <property type="match status" value="1"/>
</dbReference>
<dbReference type="NCBIfam" id="TIGR01511">
    <property type="entry name" value="ATPase-IB1_Cu"/>
    <property type="match status" value="1"/>
</dbReference>
<evidence type="ECO:0000256" key="12">
    <source>
        <dbReference type="ARBA" id="ARBA00022989"/>
    </source>
</evidence>
<feature type="transmembrane region" description="Helical" evidence="15">
    <location>
        <begin position="743"/>
        <end position="759"/>
    </location>
</feature>
<keyword evidence="11" id="KW-1278">Translocase</keyword>
<keyword evidence="12 15" id="KW-1133">Transmembrane helix</keyword>
<reference evidence="17 18" key="1">
    <citation type="journal article" date="2018" name="Arch. Microbiol.">
        <title>New insights into the metabolic potential of the phototrophic purple bacterium Rhodopila globiformis DSM 161(T) from its draft genome sequence and evidence for a vanadium-dependent nitrogenase.</title>
        <authorList>
            <person name="Imhoff J.F."/>
            <person name="Rahn T."/>
            <person name="Kunzel S."/>
            <person name="Neulinger S.C."/>
        </authorList>
    </citation>
    <scope>NUCLEOTIDE SEQUENCE [LARGE SCALE GENOMIC DNA]</scope>
    <source>
        <strain evidence="17 18">DSM 161</strain>
    </source>
</reference>
<dbReference type="CDD" id="cd00371">
    <property type="entry name" value="HMA"/>
    <property type="match status" value="1"/>
</dbReference>
<dbReference type="OrthoDB" id="9760802at2"/>
<evidence type="ECO:0000256" key="14">
    <source>
        <dbReference type="ARBA" id="ARBA00023136"/>
    </source>
</evidence>
<gene>
    <name evidence="17" type="ORF">CCS01_27595</name>
</gene>
<dbReference type="NCBIfam" id="TIGR01525">
    <property type="entry name" value="ATPase-IB_hvy"/>
    <property type="match status" value="1"/>
</dbReference>
<dbReference type="GO" id="GO:0055070">
    <property type="term" value="P:copper ion homeostasis"/>
    <property type="evidence" value="ECO:0007669"/>
    <property type="project" value="TreeGrafter"/>
</dbReference>
<dbReference type="PROSITE" id="PS00154">
    <property type="entry name" value="ATPASE_E1_E2"/>
    <property type="match status" value="1"/>
</dbReference>
<feature type="domain" description="HMA" evidence="16">
    <location>
        <begin position="87"/>
        <end position="153"/>
    </location>
</feature>
<evidence type="ECO:0000256" key="2">
    <source>
        <dbReference type="ARBA" id="ARBA00006024"/>
    </source>
</evidence>
<evidence type="ECO:0000256" key="1">
    <source>
        <dbReference type="ARBA" id="ARBA00004651"/>
    </source>
</evidence>
<dbReference type="InterPro" id="IPR036412">
    <property type="entry name" value="HAD-like_sf"/>
</dbReference>
<dbReference type="Gene3D" id="2.70.150.10">
    <property type="entry name" value="Calcium-transporting ATPase, cytoplasmic transduction domain A"/>
    <property type="match status" value="1"/>
</dbReference>
<dbReference type="Pfam" id="PF00122">
    <property type="entry name" value="E1-E2_ATPase"/>
    <property type="match status" value="1"/>
</dbReference>
<keyword evidence="3" id="KW-0813">Transport</keyword>
<evidence type="ECO:0000256" key="4">
    <source>
        <dbReference type="ARBA" id="ARBA00022475"/>
    </source>
</evidence>
<name>A0A2S6MY63_RHOGL</name>
<feature type="transmembrane region" description="Helical" evidence="15">
    <location>
        <begin position="271"/>
        <end position="289"/>
    </location>
</feature>
<protein>
    <submittedName>
        <fullName evidence="17">Heavy metal translocating P-type ATPase</fullName>
    </submittedName>
</protein>
<keyword evidence="13" id="KW-0406">Ion transport</keyword>
<dbReference type="Pfam" id="PF00403">
    <property type="entry name" value="HMA"/>
    <property type="match status" value="1"/>
</dbReference>
<dbReference type="GO" id="GO:0005524">
    <property type="term" value="F:ATP binding"/>
    <property type="evidence" value="ECO:0007669"/>
    <property type="project" value="UniProtKB-UniRule"/>
</dbReference>
<evidence type="ECO:0000256" key="3">
    <source>
        <dbReference type="ARBA" id="ARBA00022448"/>
    </source>
</evidence>
<feature type="transmembrane region" description="Helical" evidence="15">
    <location>
        <begin position="247"/>
        <end position="265"/>
    </location>
</feature>
<keyword evidence="10" id="KW-0460">Magnesium</keyword>
<dbReference type="GO" id="GO:0016887">
    <property type="term" value="F:ATP hydrolysis activity"/>
    <property type="evidence" value="ECO:0007669"/>
    <property type="project" value="InterPro"/>
</dbReference>
<keyword evidence="9 15" id="KW-0067">ATP-binding</keyword>
<keyword evidence="18" id="KW-1185">Reference proteome</keyword>
<keyword evidence="7 15" id="KW-0479">Metal-binding</keyword>
<dbReference type="InterPro" id="IPR059000">
    <property type="entry name" value="ATPase_P-type_domA"/>
</dbReference>
<evidence type="ECO:0000256" key="5">
    <source>
        <dbReference type="ARBA" id="ARBA00022553"/>
    </source>
</evidence>
<feature type="transmembrane region" description="Helical" evidence="15">
    <location>
        <begin position="455"/>
        <end position="481"/>
    </location>
</feature>
<dbReference type="NCBIfam" id="TIGR01494">
    <property type="entry name" value="ATPase_P-type"/>
    <property type="match status" value="2"/>
</dbReference>
<dbReference type="PRINTS" id="PR00119">
    <property type="entry name" value="CATATPASE"/>
</dbReference>
<dbReference type="InterPro" id="IPR023214">
    <property type="entry name" value="HAD_sf"/>
</dbReference>
<keyword evidence="14 15" id="KW-0472">Membrane</keyword>
<evidence type="ECO:0000256" key="11">
    <source>
        <dbReference type="ARBA" id="ARBA00022967"/>
    </source>
</evidence>
<dbReference type="InterPro" id="IPR023298">
    <property type="entry name" value="ATPase_P-typ_TM_dom_sf"/>
</dbReference>
<dbReference type="PROSITE" id="PS50846">
    <property type="entry name" value="HMA_2"/>
    <property type="match status" value="1"/>
</dbReference>
<dbReference type="Proteomes" id="UP000239724">
    <property type="component" value="Unassembled WGS sequence"/>
</dbReference>
<organism evidence="17 18">
    <name type="scientific">Rhodopila globiformis</name>
    <name type="common">Rhodopseudomonas globiformis</name>
    <dbReference type="NCBI Taxonomy" id="1071"/>
    <lineage>
        <taxon>Bacteria</taxon>
        <taxon>Pseudomonadati</taxon>
        <taxon>Pseudomonadota</taxon>
        <taxon>Alphaproteobacteria</taxon>
        <taxon>Acetobacterales</taxon>
        <taxon>Acetobacteraceae</taxon>
        <taxon>Rhodopila</taxon>
    </lineage>
</organism>